<dbReference type="AlphaFoldDB" id="A0A2U2I4J6"/>
<dbReference type="CDD" id="cd04301">
    <property type="entry name" value="NAT_SF"/>
    <property type="match status" value="1"/>
</dbReference>
<name>A0A2U2I4J6_9BURK</name>
<dbReference type="PROSITE" id="PS51186">
    <property type="entry name" value="GNAT"/>
    <property type="match status" value="1"/>
</dbReference>
<dbReference type="Gene3D" id="3.40.630.30">
    <property type="match status" value="1"/>
</dbReference>
<sequence length="192" mass="20283">MTSGATSRRAPRPRSDFPMTPGSSGSVLAGALAAFNARPAAAADGQFLAALYASTRPDLDSRTAAPALVRSIMGMQQRLQGADYRRRFPDAHTLMLEHAGAPAARVVAELGARQLRLVDIAVLPALRGRGIGGAVVRALQACAAAHKVPLCLSVHLHNPDARRLYLALGLRPLGADGLAEQMRWDPHESDQA</sequence>
<dbReference type="SUPFAM" id="SSF55729">
    <property type="entry name" value="Acyl-CoA N-acyltransferases (Nat)"/>
    <property type="match status" value="1"/>
</dbReference>
<evidence type="ECO:0000259" key="2">
    <source>
        <dbReference type="PROSITE" id="PS51186"/>
    </source>
</evidence>
<dbReference type="Proteomes" id="UP000241421">
    <property type="component" value="Unassembled WGS sequence"/>
</dbReference>
<feature type="domain" description="N-acetyltransferase" evidence="2">
    <location>
        <begin position="59"/>
        <end position="192"/>
    </location>
</feature>
<gene>
    <name evidence="3" type="ORF">C7C56_005295</name>
</gene>
<dbReference type="EMBL" id="PXWF02000071">
    <property type="protein sequence ID" value="PWF54758.1"/>
    <property type="molecule type" value="Genomic_DNA"/>
</dbReference>
<keyword evidence="4" id="KW-1185">Reference proteome</keyword>
<dbReference type="InterPro" id="IPR000182">
    <property type="entry name" value="GNAT_dom"/>
</dbReference>
<reference evidence="3 4" key="1">
    <citation type="submission" date="2018-04" db="EMBL/GenBank/DDBJ databases">
        <title>Massilia violaceinigra sp. nov., a novel purple-pigmented bacterium isolated from Tianshan glacier, Xinjiang, China.</title>
        <authorList>
            <person name="Wang H."/>
        </authorList>
    </citation>
    <scope>NUCLEOTIDE SEQUENCE [LARGE SCALE GENOMIC DNA]</scope>
    <source>
        <strain evidence="3 4">B448-2</strain>
    </source>
</reference>
<evidence type="ECO:0000313" key="3">
    <source>
        <dbReference type="EMBL" id="PWF54758.1"/>
    </source>
</evidence>
<feature type="region of interest" description="Disordered" evidence="1">
    <location>
        <begin position="1"/>
        <end position="22"/>
    </location>
</feature>
<protein>
    <recommendedName>
        <fullName evidence="2">N-acetyltransferase domain-containing protein</fullName>
    </recommendedName>
</protein>
<proteinExistence type="predicted"/>
<dbReference type="GO" id="GO:0016747">
    <property type="term" value="F:acyltransferase activity, transferring groups other than amino-acyl groups"/>
    <property type="evidence" value="ECO:0007669"/>
    <property type="project" value="InterPro"/>
</dbReference>
<dbReference type="OrthoDB" id="5525374at2"/>
<evidence type="ECO:0000313" key="4">
    <source>
        <dbReference type="Proteomes" id="UP000241421"/>
    </source>
</evidence>
<organism evidence="3 4">
    <name type="scientific">Massilia glaciei</name>
    <dbReference type="NCBI Taxonomy" id="1524097"/>
    <lineage>
        <taxon>Bacteria</taxon>
        <taxon>Pseudomonadati</taxon>
        <taxon>Pseudomonadota</taxon>
        <taxon>Betaproteobacteria</taxon>
        <taxon>Burkholderiales</taxon>
        <taxon>Oxalobacteraceae</taxon>
        <taxon>Telluria group</taxon>
        <taxon>Massilia</taxon>
    </lineage>
</organism>
<evidence type="ECO:0000256" key="1">
    <source>
        <dbReference type="SAM" id="MobiDB-lite"/>
    </source>
</evidence>
<comment type="caution">
    <text evidence="3">The sequence shown here is derived from an EMBL/GenBank/DDBJ whole genome shotgun (WGS) entry which is preliminary data.</text>
</comment>
<accession>A0A2U2I4J6</accession>
<dbReference type="Pfam" id="PF00583">
    <property type="entry name" value="Acetyltransf_1"/>
    <property type="match status" value="1"/>
</dbReference>
<dbReference type="InterPro" id="IPR016181">
    <property type="entry name" value="Acyl_CoA_acyltransferase"/>
</dbReference>